<dbReference type="Proteomes" id="UP001549184">
    <property type="component" value="Unassembled WGS sequence"/>
</dbReference>
<dbReference type="InterPro" id="IPR011008">
    <property type="entry name" value="Dimeric_a/b-barrel"/>
</dbReference>
<evidence type="ECO:0000259" key="1">
    <source>
        <dbReference type="Pfam" id="PF03992"/>
    </source>
</evidence>
<sequence length="104" mass="11769">MSHAIVWEFLVPEAQRVAFEAAYGPDGPWALLFRQAPGFLEVKLLRSQESAERYLTIDRWESNTAFENFKSQFALEYQALDRQLEGLASSELRVGAFDDLPSAG</sequence>
<dbReference type="SUPFAM" id="SSF54909">
    <property type="entry name" value="Dimeric alpha+beta barrel"/>
    <property type="match status" value="1"/>
</dbReference>
<comment type="caution">
    <text evidence="2">The sequence shown here is derived from an EMBL/GenBank/DDBJ whole genome shotgun (WGS) entry which is preliminary data.</text>
</comment>
<dbReference type="EMBL" id="JBEPMU010000004">
    <property type="protein sequence ID" value="MET3653223.1"/>
    <property type="molecule type" value="Genomic_DNA"/>
</dbReference>
<organism evidence="2 3">
    <name type="scientific">Dyella japonica</name>
    <dbReference type="NCBI Taxonomy" id="231455"/>
    <lineage>
        <taxon>Bacteria</taxon>
        <taxon>Pseudomonadati</taxon>
        <taxon>Pseudomonadota</taxon>
        <taxon>Gammaproteobacteria</taxon>
        <taxon>Lysobacterales</taxon>
        <taxon>Rhodanobacteraceae</taxon>
        <taxon>Dyella</taxon>
    </lineage>
</organism>
<reference evidence="2 3" key="1">
    <citation type="submission" date="2024-06" db="EMBL/GenBank/DDBJ databases">
        <title>Sorghum-associated microbial communities from plants grown in Nebraska, USA.</title>
        <authorList>
            <person name="Schachtman D."/>
        </authorList>
    </citation>
    <scope>NUCLEOTIDE SEQUENCE [LARGE SCALE GENOMIC DNA]</scope>
    <source>
        <strain evidence="2 3">1073</strain>
    </source>
</reference>
<gene>
    <name evidence="2" type="ORF">ABIC75_002959</name>
</gene>
<accession>A0ABV2JZL1</accession>
<feature type="domain" description="ABM" evidence="1">
    <location>
        <begin position="33"/>
        <end position="70"/>
    </location>
</feature>
<name>A0ABV2JZL1_9GAMM</name>
<keyword evidence="2" id="KW-0560">Oxidoreductase</keyword>
<evidence type="ECO:0000313" key="3">
    <source>
        <dbReference type="Proteomes" id="UP001549184"/>
    </source>
</evidence>
<keyword evidence="3" id="KW-1185">Reference proteome</keyword>
<protein>
    <submittedName>
        <fullName evidence="2">Heme-degrading monooxygenase HmoA</fullName>
    </submittedName>
</protein>
<dbReference type="RefSeq" id="WP_354014614.1">
    <property type="nucleotide sequence ID" value="NZ_JBEPMU010000004.1"/>
</dbReference>
<keyword evidence="2" id="KW-0503">Monooxygenase</keyword>
<evidence type="ECO:0000313" key="2">
    <source>
        <dbReference type="EMBL" id="MET3653223.1"/>
    </source>
</evidence>
<dbReference type="Gene3D" id="3.30.70.100">
    <property type="match status" value="1"/>
</dbReference>
<dbReference type="GO" id="GO:0004497">
    <property type="term" value="F:monooxygenase activity"/>
    <property type="evidence" value="ECO:0007669"/>
    <property type="project" value="UniProtKB-KW"/>
</dbReference>
<dbReference type="Pfam" id="PF03992">
    <property type="entry name" value="ABM"/>
    <property type="match status" value="1"/>
</dbReference>
<proteinExistence type="predicted"/>
<dbReference type="InterPro" id="IPR007138">
    <property type="entry name" value="ABM_dom"/>
</dbReference>